<gene>
    <name evidence="6" type="ORF">AACH06_00605</name>
</gene>
<keyword evidence="2" id="KW-0012">Acyltransferase</keyword>
<proteinExistence type="predicted"/>
<dbReference type="Gene3D" id="3.40.47.10">
    <property type="match status" value="1"/>
</dbReference>
<name>A0ABU9BH75_9BURK</name>
<evidence type="ECO:0000256" key="3">
    <source>
        <dbReference type="SAM" id="MobiDB-lite"/>
    </source>
</evidence>
<reference evidence="6 7" key="1">
    <citation type="submission" date="2024-04" db="EMBL/GenBank/DDBJ databases">
        <title>Novel species of the genus Ideonella isolated from streams.</title>
        <authorList>
            <person name="Lu H."/>
        </authorList>
    </citation>
    <scope>NUCLEOTIDE SEQUENCE [LARGE SCALE GENOMIC DNA]</scope>
    <source>
        <strain evidence="6 7">DXS29W</strain>
    </source>
</reference>
<protein>
    <submittedName>
        <fullName evidence="6">3-oxoacyl-[acyl-carrier-protein] synthase III C-terminal domain-containing protein</fullName>
    </submittedName>
</protein>
<evidence type="ECO:0000313" key="7">
    <source>
        <dbReference type="Proteomes" id="UP001371218"/>
    </source>
</evidence>
<dbReference type="PANTHER" id="PTHR34069">
    <property type="entry name" value="3-OXOACYL-[ACYL-CARRIER-PROTEIN] SYNTHASE 3"/>
    <property type="match status" value="1"/>
</dbReference>
<keyword evidence="7" id="KW-1185">Reference proteome</keyword>
<comment type="caution">
    <text evidence="6">The sequence shown here is derived from an EMBL/GenBank/DDBJ whole genome shotgun (WGS) entry which is preliminary data.</text>
</comment>
<dbReference type="CDD" id="cd00830">
    <property type="entry name" value="KAS_III"/>
    <property type="match status" value="1"/>
</dbReference>
<feature type="domain" description="Beta-ketoacyl-[acyl-carrier-protein] synthase III N-terminal" evidence="5">
    <location>
        <begin position="145"/>
        <end position="217"/>
    </location>
</feature>
<dbReference type="Proteomes" id="UP001371218">
    <property type="component" value="Unassembled WGS sequence"/>
</dbReference>
<dbReference type="PANTHER" id="PTHR34069:SF2">
    <property type="entry name" value="BETA-KETOACYL-[ACYL-CARRIER-PROTEIN] SYNTHASE III"/>
    <property type="match status" value="1"/>
</dbReference>
<feature type="compositionally biased region" description="Basic and acidic residues" evidence="3">
    <location>
        <begin position="1"/>
        <end position="10"/>
    </location>
</feature>
<evidence type="ECO:0000256" key="1">
    <source>
        <dbReference type="ARBA" id="ARBA00022679"/>
    </source>
</evidence>
<evidence type="ECO:0000313" key="6">
    <source>
        <dbReference type="EMBL" id="MEK8029304.1"/>
    </source>
</evidence>
<sequence length="363" mass="38231">MFSLLRRGEGRVQSAPVGRMASPSPASPLTLASPSAALLPLKLLATGKALPAQLILSSDLDRQLHRPPGWVQDKSGVRSRHHACATDTQSGLAALALRDAMDRGGIDPGSIDLLLSASGVPEQALPTTACRVLEPAGLSSGTPAFDVNASCLGFLAALQLAAALLNAGTYRRIAIVASDLASRGVDWREPEASLIFGDGAAAVVVERGDGDVGIEAYLMRTHPQGKALCEVRAGGTRCTPSNGAQPEDFLFRMDGKGVFRLTSQVIGDFLDDLFDRCPFDRDDIDLIVPHQASHLAMQHIRKRLQLPASRVVDIYATHGNQVAASLPTALHEAAVGGRWRPGMRVLLIGSAAGLTLGAMVLHT</sequence>
<dbReference type="InterPro" id="IPR013747">
    <property type="entry name" value="ACP_syn_III_C"/>
</dbReference>
<evidence type="ECO:0000259" key="4">
    <source>
        <dbReference type="Pfam" id="PF08541"/>
    </source>
</evidence>
<organism evidence="6 7">
    <name type="scientific">Ideonella lacteola</name>
    <dbReference type="NCBI Taxonomy" id="2984193"/>
    <lineage>
        <taxon>Bacteria</taxon>
        <taxon>Pseudomonadati</taxon>
        <taxon>Pseudomonadota</taxon>
        <taxon>Betaproteobacteria</taxon>
        <taxon>Burkholderiales</taxon>
        <taxon>Sphaerotilaceae</taxon>
        <taxon>Ideonella</taxon>
    </lineage>
</organism>
<evidence type="ECO:0000256" key="2">
    <source>
        <dbReference type="ARBA" id="ARBA00023315"/>
    </source>
</evidence>
<accession>A0ABU9BH75</accession>
<dbReference type="Pfam" id="PF08541">
    <property type="entry name" value="ACP_syn_III_C"/>
    <property type="match status" value="1"/>
</dbReference>
<evidence type="ECO:0000259" key="5">
    <source>
        <dbReference type="Pfam" id="PF08545"/>
    </source>
</evidence>
<dbReference type="EMBL" id="JBBUTG010000001">
    <property type="protein sequence ID" value="MEK8029304.1"/>
    <property type="molecule type" value="Genomic_DNA"/>
</dbReference>
<keyword evidence="1" id="KW-0808">Transferase</keyword>
<dbReference type="InterPro" id="IPR013751">
    <property type="entry name" value="ACP_syn_III_N"/>
</dbReference>
<dbReference type="Pfam" id="PF08545">
    <property type="entry name" value="ACP_syn_III"/>
    <property type="match status" value="1"/>
</dbReference>
<feature type="region of interest" description="Disordered" evidence="3">
    <location>
        <begin position="1"/>
        <end position="29"/>
    </location>
</feature>
<dbReference type="RefSeq" id="WP_341423648.1">
    <property type="nucleotide sequence ID" value="NZ_JBBUTG010000001.1"/>
</dbReference>
<feature type="domain" description="Beta-ketoacyl-[acyl-carrier-protein] synthase III C-terminal" evidence="4">
    <location>
        <begin position="278"/>
        <end position="362"/>
    </location>
</feature>
<dbReference type="SUPFAM" id="SSF53901">
    <property type="entry name" value="Thiolase-like"/>
    <property type="match status" value="1"/>
</dbReference>
<dbReference type="InterPro" id="IPR016039">
    <property type="entry name" value="Thiolase-like"/>
</dbReference>